<dbReference type="EMBL" id="VCIW01000007">
    <property type="protein sequence ID" value="TLS51737.1"/>
    <property type="molecule type" value="Genomic_DNA"/>
</dbReference>
<comment type="caution">
    <text evidence="2">The sequence shown here is derived from an EMBL/GenBank/DDBJ whole genome shotgun (WGS) entry which is preliminary data.</text>
</comment>
<gene>
    <name evidence="2" type="ORF">FE782_12535</name>
</gene>
<sequence>MSHRTLPRTIENPLVKDRVTFLTTAAESEGAYEYVKVELAPGGGNGLHYHRTYSERFEAVEGELHLEVDGLLRSLRPGESATAPPGTKHRFFNPGPDPIVFHTKIEPARCFEPMLRIAYGLARDGRVRPKSGIPRNALEMAVLFELGESYMNGVPIWLQKAVFGSLYAVARRRGVEERLLRTYCR</sequence>
<dbReference type="Pfam" id="PF07883">
    <property type="entry name" value="Cupin_2"/>
    <property type="match status" value="1"/>
</dbReference>
<accession>A0A5R9G5T5</accession>
<reference evidence="2 3" key="1">
    <citation type="submission" date="2019-05" db="EMBL/GenBank/DDBJ databases">
        <authorList>
            <person name="Narsing Rao M.P."/>
            <person name="Li W.J."/>
        </authorList>
    </citation>
    <scope>NUCLEOTIDE SEQUENCE [LARGE SCALE GENOMIC DNA]</scope>
    <source>
        <strain evidence="2 3">SYSU_K30003</strain>
    </source>
</reference>
<feature type="domain" description="Cupin type-2" evidence="1">
    <location>
        <begin position="37"/>
        <end position="101"/>
    </location>
</feature>
<evidence type="ECO:0000313" key="3">
    <source>
        <dbReference type="Proteomes" id="UP000309676"/>
    </source>
</evidence>
<name>A0A5R9G5T5_9BACL</name>
<proteinExistence type="predicted"/>
<keyword evidence="3" id="KW-1185">Reference proteome</keyword>
<protein>
    <submittedName>
        <fullName evidence="2">Cupin domain-containing protein</fullName>
    </submittedName>
</protein>
<dbReference type="RefSeq" id="WP_138194444.1">
    <property type="nucleotide sequence ID" value="NZ_VCIW01000007.1"/>
</dbReference>
<dbReference type="SUPFAM" id="SSF51182">
    <property type="entry name" value="RmlC-like cupins"/>
    <property type="match status" value="1"/>
</dbReference>
<dbReference type="OrthoDB" id="72027at2"/>
<organism evidence="2 3">
    <name type="scientific">Paenibacillus antri</name>
    <dbReference type="NCBI Taxonomy" id="2582848"/>
    <lineage>
        <taxon>Bacteria</taxon>
        <taxon>Bacillati</taxon>
        <taxon>Bacillota</taxon>
        <taxon>Bacilli</taxon>
        <taxon>Bacillales</taxon>
        <taxon>Paenibacillaceae</taxon>
        <taxon>Paenibacillus</taxon>
    </lineage>
</organism>
<evidence type="ECO:0000313" key="2">
    <source>
        <dbReference type="EMBL" id="TLS51737.1"/>
    </source>
</evidence>
<dbReference type="Proteomes" id="UP000309676">
    <property type="component" value="Unassembled WGS sequence"/>
</dbReference>
<dbReference type="InterPro" id="IPR011051">
    <property type="entry name" value="RmlC_Cupin_sf"/>
</dbReference>
<dbReference type="Gene3D" id="2.60.120.10">
    <property type="entry name" value="Jelly Rolls"/>
    <property type="match status" value="1"/>
</dbReference>
<evidence type="ECO:0000259" key="1">
    <source>
        <dbReference type="Pfam" id="PF07883"/>
    </source>
</evidence>
<dbReference type="AlphaFoldDB" id="A0A5R9G5T5"/>
<dbReference type="InterPro" id="IPR014710">
    <property type="entry name" value="RmlC-like_jellyroll"/>
</dbReference>
<dbReference type="InterPro" id="IPR013096">
    <property type="entry name" value="Cupin_2"/>
</dbReference>